<evidence type="ECO:0000313" key="3">
    <source>
        <dbReference type="EMBL" id="KAF7547565.1"/>
    </source>
</evidence>
<accession>A0A9P5LE05</accession>
<keyword evidence="2" id="KW-1133">Transmembrane helix</keyword>
<keyword evidence="2" id="KW-0812">Transmembrane</keyword>
<proteinExistence type="predicted"/>
<protein>
    <submittedName>
        <fullName evidence="3">Uncharacterized protein</fullName>
    </submittedName>
</protein>
<dbReference type="Proteomes" id="UP000722485">
    <property type="component" value="Unassembled WGS sequence"/>
</dbReference>
<evidence type="ECO:0000313" key="4">
    <source>
        <dbReference type="Proteomes" id="UP000722485"/>
    </source>
</evidence>
<evidence type="ECO:0000256" key="2">
    <source>
        <dbReference type="SAM" id="Phobius"/>
    </source>
</evidence>
<organism evidence="3 4">
    <name type="scientific">Cylindrodendrum hubeiense</name>
    <dbReference type="NCBI Taxonomy" id="595255"/>
    <lineage>
        <taxon>Eukaryota</taxon>
        <taxon>Fungi</taxon>
        <taxon>Dikarya</taxon>
        <taxon>Ascomycota</taxon>
        <taxon>Pezizomycotina</taxon>
        <taxon>Sordariomycetes</taxon>
        <taxon>Hypocreomycetidae</taxon>
        <taxon>Hypocreales</taxon>
        <taxon>Nectriaceae</taxon>
        <taxon>Cylindrodendrum</taxon>
    </lineage>
</organism>
<feature type="compositionally biased region" description="Gly residues" evidence="1">
    <location>
        <begin position="71"/>
        <end position="84"/>
    </location>
</feature>
<dbReference type="EMBL" id="JAANBB010000175">
    <property type="protein sequence ID" value="KAF7547565.1"/>
    <property type="molecule type" value="Genomic_DNA"/>
</dbReference>
<evidence type="ECO:0000256" key="1">
    <source>
        <dbReference type="SAM" id="MobiDB-lite"/>
    </source>
</evidence>
<keyword evidence="2" id="KW-0472">Membrane</keyword>
<sequence>MPIEMCTHLVDVVFCTSRVLPRTIMEDRQQRTRDLMRAGTDWRLETGDWRLDTTAAACAGHGHGELSEPGPSGGEGRRGGGPGRLGRTWTHSWTDAQLDAQLDAAEADLDSRAWRTNGECPQGFDLAPPLQRPRPSRSGASTSTTKGRANRRAVQSSHGAAGMSDLAKIERVGVGWGPELGAFWCLLVHFGAAVVIVAGISFWMDVTGDSMSPYAGWLVSAVALAAATS</sequence>
<feature type="transmembrane region" description="Helical" evidence="2">
    <location>
        <begin position="181"/>
        <end position="204"/>
    </location>
</feature>
<dbReference type="AlphaFoldDB" id="A0A9P5LE05"/>
<gene>
    <name evidence="3" type="ORF">G7Z17_g7661</name>
</gene>
<keyword evidence="4" id="KW-1185">Reference proteome</keyword>
<feature type="region of interest" description="Disordered" evidence="1">
    <location>
        <begin position="120"/>
        <end position="160"/>
    </location>
</feature>
<comment type="caution">
    <text evidence="3">The sequence shown here is derived from an EMBL/GenBank/DDBJ whole genome shotgun (WGS) entry which is preliminary data.</text>
</comment>
<feature type="region of interest" description="Disordered" evidence="1">
    <location>
        <begin position="60"/>
        <end position="89"/>
    </location>
</feature>
<reference evidence="3" key="1">
    <citation type="submission" date="2020-03" db="EMBL/GenBank/DDBJ databases">
        <title>Draft Genome Sequence of Cylindrodendrum hubeiense.</title>
        <authorList>
            <person name="Buettner E."/>
            <person name="Kellner H."/>
        </authorList>
    </citation>
    <scope>NUCLEOTIDE SEQUENCE</scope>
    <source>
        <strain evidence="3">IHI 201604</strain>
    </source>
</reference>
<name>A0A9P5LE05_9HYPO</name>
<feature type="compositionally biased region" description="Polar residues" evidence="1">
    <location>
        <begin position="138"/>
        <end position="158"/>
    </location>
</feature>